<gene>
    <name evidence="2" type="ORF">HYPDE_33913</name>
</gene>
<evidence type="ECO:0000313" key="3">
    <source>
        <dbReference type="Proteomes" id="UP000005952"/>
    </source>
</evidence>
<feature type="signal peptide" evidence="1">
    <location>
        <begin position="1"/>
        <end position="24"/>
    </location>
</feature>
<dbReference type="EMBL" id="CP005587">
    <property type="protein sequence ID" value="AGK58455.1"/>
    <property type="molecule type" value="Genomic_DNA"/>
</dbReference>
<organism evidence="2 3">
    <name type="scientific">Hyphomicrobium denitrificans 1NES1</name>
    <dbReference type="NCBI Taxonomy" id="670307"/>
    <lineage>
        <taxon>Bacteria</taxon>
        <taxon>Pseudomonadati</taxon>
        <taxon>Pseudomonadota</taxon>
        <taxon>Alphaproteobacteria</taxon>
        <taxon>Hyphomicrobiales</taxon>
        <taxon>Hyphomicrobiaceae</taxon>
        <taxon>Hyphomicrobium</taxon>
    </lineage>
</organism>
<dbReference type="Proteomes" id="UP000005952">
    <property type="component" value="Chromosome"/>
</dbReference>
<keyword evidence="3" id="KW-1185">Reference proteome</keyword>
<proteinExistence type="predicted"/>
<dbReference type="RefSeq" id="WP_015598478.1">
    <property type="nucleotide sequence ID" value="NC_021172.1"/>
</dbReference>
<evidence type="ECO:0000256" key="1">
    <source>
        <dbReference type="SAM" id="SignalP"/>
    </source>
</evidence>
<evidence type="ECO:0000313" key="2">
    <source>
        <dbReference type="EMBL" id="AGK58455.1"/>
    </source>
</evidence>
<dbReference type="AlphaFoldDB" id="N0BEB6"/>
<name>N0BEB6_9HYPH</name>
<feature type="chain" id="PRO_5004105267" evidence="1">
    <location>
        <begin position="25"/>
        <end position="92"/>
    </location>
</feature>
<accession>N0BEB6</accession>
<dbReference type="KEGG" id="hdt:HYPDE_33913"/>
<keyword evidence="1" id="KW-0732">Signal</keyword>
<dbReference type="OrthoDB" id="7933560at2"/>
<protein>
    <submittedName>
        <fullName evidence="2">Uncharacterized protein</fullName>
    </submittedName>
</protein>
<reference evidence="2 3" key="1">
    <citation type="journal article" date="2013" name="Genome Announc.">
        <title>Genome sequences for three denitrifying bacterial strains isolated from a uranium- and nitrate-contaminated subsurface environment.</title>
        <authorList>
            <person name="Venkatramanan R."/>
            <person name="Prakash O."/>
            <person name="Woyke T."/>
            <person name="Chain P."/>
            <person name="Goodwin L.A."/>
            <person name="Watson D."/>
            <person name="Brooks S."/>
            <person name="Kostka J.E."/>
            <person name="Green S.J."/>
        </authorList>
    </citation>
    <scope>NUCLEOTIDE SEQUENCE [LARGE SCALE GENOMIC DNA]</scope>
    <source>
        <strain evidence="2 3">1NES1</strain>
    </source>
</reference>
<dbReference type="HOGENOM" id="CLU_2409298_0_0_5"/>
<sequence length="92" mass="10366">MKRIWTAAASAALAVAFVAPVVQADAIADVEGARTKERAGYYLNRQDLENLRRYGGNADYRDRYVRDFDYGRYGPGMRIYIGPGGYYSPGRY</sequence>